<dbReference type="GO" id="GO:0000014">
    <property type="term" value="F:single-stranded DNA endodeoxyribonuclease activity"/>
    <property type="evidence" value="ECO:0000318"/>
    <property type="project" value="GO_Central"/>
</dbReference>
<dbReference type="InterPro" id="IPR044925">
    <property type="entry name" value="His-Me_finger_sf"/>
</dbReference>
<accession>A0A8M9PMG3</accession>
<dbReference type="KEGG" id="dre:101885345"/>
<dbReference type="PANTHER" id="PTHR13966">
    <property type="entry name" value="ENDONUCLEASE RELATED"/>
    <property type="match status" value="1"/>
</dbReference>
<evidence type="ECO:0000313" key="3">
    <source>
        <dbReference type="Proteomes" id="UP000000437"/>
    </source>
</evidence>
<dbReference type="FunCoup" id="A0A8M9PMG3">
    <property type="interactions" value="186"/>
</dbReference>
<dbReference type="Gene3D" id="3.40.570.10">
    <property type="entry name" value="Extracellular Endonuclease, subunit A"/>
    <property type="match status" value="1"/>
</dbReference>
<dbReference type="RefSeq" id="XP_021328243.2">
    <property type="nucleotide sequence ID" value="XM_021472568.3"/>
</dbReference>
<keyword evidence="3" id="KW-1185">Reference proteome</keyword>
<dbReference type="SMART" id="SM00477">
    <property type="entry name" value="NUC"/>
    <property type="match status" value="1"/>
</dbReference>
<dbReference type="GO" id="GO:0046872">
    <property type="term" value="F:metal ion binding"/>
    <property type="evidence" value="ECO:0007669"/>
    <property type="project" value="UniProtKB-KW"/>
</dbReference>
<dbReference type="Pfam" id="PF01223">
    <property type="entry name" value="Endonuclease_NS"/>
    <property type="match status" value="1"/>
</dbReference>
<dbReference type="InterPro" id="IPR044929">
    <property type="entry name" value="DNA/RNA_non-sp_Endonuclease_sf"/>
</dbReference>
<name>A0A8M9PMG3_DANRE</name>
<reference evidence="4" key="1">
    <citation type="submission" date="2025-08" db="UniProtKB">
        <authorList>
            <consortium name="RefSeq"/>
        </authorList>
    </citation>
    <scope>IDENTIFICATION</scope>
    <source>
        <strain evidence="4">Tuebingen</strain>
        <tissue evidence="4">Fibroblasts and whole tissue</tissue>
    </source>
</reference>
<dbReference type="AlphaFoldDB" id="A0A8M9PMG3"/>
<dbReference type="PANTHER" id="PTHR13966:SF5">
    <property type="entry name" value="ENDONUCLEASE G, MITOCHONDRIAL"/>
    <property type="match status" value="1"/>
</dbReference>
<sequence>MMKTVSRGDSMLTPPRREDPPDNYLDDMAECLLFYFNRFQWLEVKNEIEETCDIKNQHLWSNEDIKKASDETERMVKKHDPKVKQWACVVTFQIKQRLDYEKHKTSETQSSLTDAAQPFGTVTPDLSHRPAGRASQRGYSAIGIKIPLSELFGHEATSEQAVTVPSEYKLTDGCPSRRQITRKKSYVSSYNENTNNPDWVFEILNKQTLAQNYTGTGRFPECEIGKDYNKGHLSAARNNRWSKQAFEDTFDLINMSPQLAELNNCMWKSLEHRCRKKAKDNNIRNLHVYTGTIILESGSVGQSGNKKAVPDYFYKVIIEETDGTVSKPVCYLIYNDKDKIKHDLETREHGQDFLTQRYRIHIENTENENIGNIEHTEKTEDIKNIKRIIGKIFVRPAQMYTDEIRSVTWTGEGDGETLHSVHIEVRMSIPK</sequence>
<comment type="similarity">
    <text evidence="1">Belongs to the DNA/RNA non-specific endonuclease family.</text>
</comment>
<proteinExistence type="inferred from homology"/>
<dbReference type="GO" id="GO:0005743">
    <property type="term" value="C:mitochondrial inner membrane"/>
    <property type="evidence" value="ECO:0000318"/>
    <property type="project" value="GO_Central"/>
</dbReference>
<dbReference type="GO" id="GO:0006309">
    <property type="term" value="P:apoptotic DNA fragmentation"/>
    <property type="evidence" value="ECO:0000318"/>
    <property type="project" value="GO_Central"/>
</dbReference>
<dbReference type="Proteomes" id="UP000000437">
    <property type="component" value="Chromosome 3"/>
</dbReference>
<dbReference type="InterPro" id="IPR001604">
    <property type="entry name" value="Endo_G_ENPP1-like_dom"/>
</dbReference>
<dbReference type="GO" id="GO:0005634">
    <property type="term" value="C:nucleus"/>
    <property type="evidence" value="ECO:0000318"/>
    <property type="project" value="GO_Central"/>
</dbReference>
<dbReference type="SMART" id="SM00892">
    <property type="entry name" value="Endonuclease_NS"/>
    <property type="match status" value="1"/>
</dbReference>
<dbReference type="GO" id="GO:0003676">
    <property type="term" value="F:nucleic acid binding"/>
    <property type="evidence" value="ECO:0007669"/>
    <property type="project" value="InterPro"/>
</dbReference>
<dbReference type="OrthoDB" id="5418055at2759"/>
<gene>
    <name evidence="4" type="primary">LOC101885345</name>
</gene>
<evidence type="ECO:0000256" key="2">
    <source>
        <dbReference type="PIRSR" id="PIRSR640255-2"/>
    </source>
</evidence>
<dbReference type="SUPFAM" id="SSF54060">
    <property type="entry name" value="His-Me finger endonucleases"/>
    <property type="match status" value="1"/>
</dbReference>
<protein>
    <submittedName>
        <fullName evidence="4">Uncharacterized protein</fullName>
    </submittedName>
</protein>
<dbReference type="InterPro" id="IPR020821">
    <property type="entry name" value="ENPP1-3/EXOG-like_nuc-like"/>
</dbReference>
<evidence type="ECO:0000313" key="4">
    <source>
        <dbReference type="RefSeq" id="XP_021328243.2"/>
    </source>
</evidence>
<organism evidence="3 4">
    <name type="scientific">Danio rerio</name>
    <name type="common">Zebrafish</name>
    <name type="synonym">Brachydanio rerio</name>
    <dbReference type="NCBI Taxonomy" id="7955"/>
    <lineage>
        <taxon>Eukaryota</taxon>
        <taxon>Metazoa</taxon>
        <taxon>Chordata</taxon>
        <taxon>Craniata</taxon>
        <taxon>Vertebrata</taxon>
        <taxon>Euteleostomi</taxon>
        <taxon>Actinopterygii</taxon>
        <taxon>Neopterygii</taxon>
        <taxon>Teleostei</taxon>
        <taxon>Ostariophysi</taxon>
        <taxon>Cypriniformes</taxon>
        <taxon>Danionidae</taxon>
        <taxon>Danioninae</taxon>
        <taxon>Danio</taxon>
    </lineage>
</organism>
<dbReference type="InterPro" id="IPR040255">
    <property type="entry name" value="Non-specific_endonuclease"/>
</dbReference>
<keyword evidence="2" id="KW-0479">Metal-binding</keyword>
<evidence type="ECO:0000256" key="1">
    <source>
        <dbReference type="ARBA" id="ARBA00010052"/>
    </source>
</evidence>
<dbReference type="GO" id="GO:0004521">
    <property type="term" value="F:RNA endonuclease activity"/>
    <property type="evidence" value="ECO:0000318"/>
    <property type="project" value="GO_Central"/>
</dbReference>